<accession>A0A085LTD1</accession>
<evidence type="ECO:0000313" key="4">
    <source>
        <dbReference type="Proteomes" id="UP000030764"/>
    </source>
</evidence>
<dbReference type="Proteomes" id="UP000030764">
    <property type="component" value="Unassembled WGS sequence"/>
</dbReference>
<keyword evidence="4" id="KW-1185">Reference proteome</keyword>
<sequence length="295" mass="32966">MYAYSIFLIFLLRGAEANRKNSAARQSVIYEEIPDRPRGCDEPTSLEAVLGCRFFNKTYNYNEKVIRNQIEYLCTFSKQACKVTMVPVFCLLGDARVEPGAGFAMGKLYYMCSVHENNMGIKAIGCAAEDGTRIQIGQKYRFRTFVFYCQMTQGKIEAIFIGCDNGNGIVQPSNTYDDGKATVQCQQGAKPRFPAKEDNYTNDQGERGSHTAHIYATVRKPKKSAQSMGGGRPKPVVTGQQRGWFCMDSSVSTGCRFTVSGKQYSLNRGYGEWIGEYLFFCHTSVSDGAKLCINF</sequence>
<name>A0A085LTD1_9BILA</name>
<keyword evidence="1" id="KW-0732">Signal</keyword>
<gene>
    <name evidence="3" type="ORF">M513_10870</name>
</gene>
<feature type="chain" id="PRO_5001794730" description="Abnormal cell migration protein 18-like fibronectin type I domain-containing protein" evidence="1">
    <location>
        <begin position="18"/>
        <end position="295"/>
    </location>
</feature>
<dbReference type="AlphaFoldDB" id="A0A085LTD1"/>
<dbReference type="EMBL" id="KL363299">
    <property type="protein sequence ID" value="KFD48227.1"/>
    <property type="molecule type" value="Genomic_DNA"/>
</dbReference>
<evidence type="ECO:0000259" key="2">
    <source>
        <dbReference type="Pfam" id="PF23003"/>
    </source>
</evidence>
<feature type="signal peptide" evidence="1">
    <location>
        <begin position="1"/>
        <end position="17"/>
    </location>
</feature>
<dbReference type="Pfam" id="PF23003">
    <property type="entry name" value="Fn1_2"/>
    <property type="match status" value="1"/>
</dbReference>
<evidence type="ECO:0000313" key="3">
    <source>
        <dbReference type="EMBL" id="KFD48227.1"/>
    </source>
</evidence>
<proteinExistence type="predicted"/>
<evidence type="ECO:0000256" key="1">
    <source>
        <dbReference type="SAM" id="SignalP"/>
    </source>
</evidence>
<organism evidence="3 4">
    <name type="scientific">Trichuris suis</name>
    <name type="common">pig whipworm</name>
    <dbReference type="NCBI Taxonomy" id="68888"/>
    <lineage>
        <taxon>Eukaryota</taxon>
        <taxon>Metazoa</taxon>
        <taxon>Ecdysozoa</taxon>
        <taxon>Nematoda</taxon>
        <taxon>Enoplea</taxon>
        <taxon>Dorylaimia</taxon>
        <taxon>Trichinellida</taxon>
        <taxon>Trichuridae</taxon>
        <taxon>Trichuris</taxon>
    </lineage>
</organism>
<reference evidence="3 4" key="1">
    <citation type="journal article" date="2014" name="Nat. Genet.">
        <title>Genome and transcriptome of the porcine whipworm Trichuris suis.</title>
        <authorList>
            <person name="Jex A.R."/>
            <person name="Nejsum P."/>
            <person name="Schwarz E.M."/>
            <person name="Hu L."/>
            <person name="Young N.D."/>
            <person name="Hall R.S."/>
            <person name="Korhonen P.K."/>
            <person name="Liao S."/>
            <person name="Thamsborg S."/>
            <person name="Xia J."/>
            <person name="Xu P."/>
            <person name="Wang S."/>
            <person name="Scheerlinck J.P."/>
            <person name="Hofmann A."/>
            <person name="Sternberg P.W."/>
            <person name="Wang J."/>
            <person name="Gasser R.B."/>
        </authorList>
    </citation>
    <scope>NUCLEOTIDE SEQUENCE [LARGE SCALE GENOMIC DNA]</scope>
    <source>
        <strain evidence="3">DCEP-RM93M</strain>
    </source>
</reference>
<dbReference type="InterPro" id="IPR055119">
    <property type="entry name" value="Mig18_Fn1"/>
</dbReference>
<feature type="domain" description="Abnormal cell migration protein 18-like fibronectin type I" evidence="2">
    <location>
        <begin position="90"/>
        <end position="150"/>
    </location>
</feature>
<protein>
    <recommendedName>
        <fullName evidence="2">Abnormal cell migration protein 18-like fibronectin type I domain-containing protein</fullName>
    </recommendedName>
</protein>